<evidence type="ECO:0000259" key="1">
    <source>
        <dbReference type="Pfam" id="PF01702"/>
    </source>
</evidence>
<comment type="caution">
    <text evidence="2">The sequence shown here is derived from an EMBL/GenBank/DDBJ whole genome shotgun (WGS) entry which is preliminary data.</text>
</comment>
<dbReference type="EMBL" id="RHHQ01000003">
    <property type="protein sequence ID" value="RNB92526.1"/>
    <property type="molecule type" value="Genomic_DNA"/>
</dbReference>
<organism evidence="2 3">
    <name type="scientific">Brevibacillus fluminis</name>
    <dbReference type="NCBI Taxonomy" id="511487"/>
    <lineage>
        <taxon>Bacteria</taxon>
        <taxon>Bacillati</taxon>
        <taxon>Bacillota</taxon>
        <taxon>Bacilli</taxon>
        <taxon>Bacillales</taxon>
        <taxon>Paenibacillaceae</taxon>
        <taxon>Brevibacillus</taxon>
    </lineage>
</organism>
<keyword evidence="3" id="KW-1185">Reference proteome</keyword>
<protein>
    <submittedName>
        <fullName evidence="2">Queuine tRNA-ribosyltransferase</fullName>
    </submittedName>
</protein>
<accession>A0A3M8DWM7</accession>
<name>A0A3M8DWM7_9BACL</name>
<dbReference type="GO" id="GO:0006400">
    <property type="term" value="P:tRNA modification"/>
    <property type="evidence" value="ECO:0007669"/>
    <property type="project" value="InterPro"/>
</dbReference>
<dbReference type="InterPro" id="IPR036511">
    <property type="entry name" value="TGT-like_sf"/>
</dbReference>
<evidence type="ECO:0000313" key="3">
    <source>
        <dbReference type="Proteomes" id="UP000271031"/>
    </source>
</evidence>
<dbReference type="GO" id="GO:0016740">
    <property type="term" value="F:transferase activity"/>
    <property type="evidence" value="ECO:0007669"/>
    <property type="project" value="UniProtKB-KW"/>
</dbReference>
<gene>
    <name evidence="2" type="ORF">EDM56_02190</name>
</gene>
<dbReference type="Pfam" id="PF01702">
    <property type="entry name" value="TGT"/>
    <property type="match status" value="1"/>
</dbReference>
<sequence>MEFYTGWSHSDAYFTNYFPNCPILISAVPDNRGTIKRFKQKPKKLILDCGSVMYVKQKNRPKLKDIFDLQVSLLQDCNPDTEITLVHFDEPMLHKTDLSEKYAAMERTLFNAYEYLRLFESSGLIKDANPMGVIQGYDQASIKFSAHELIKIGYRKFGIGSLLAKHYTTQIDMIQYAADIVGPSNLHVFGVTGIQQMNAMVDIGVASFDSTRPTMAAAFFQVFYSRPFRTYYLSASHAKITSTNRLNSPLPCDCPVCKVNPNDLFIPSPRDYMRLRSIHNYFHLQVEFNDILEEKRGALDAVSNVLWTGDTNDL</sequence>
<dbReference type="Proteomes" id="UP000271031">
    <property type="component" value="Unassembled WGS sequence"/>
</dbReference>
<dbReference type="InterPro" id="IPR002616">
    <property type="entry name" value="tRNA_ribo_trans-like"/>
</dbReference>
<dbReference type="OrthoDB" id="2834014at2"/>
<reference evidence="2 3" key="1">
    <citation type="submission" date="2018-10" db="EMBL/GenBank/DDBJ databases">
        <title>Phylogenomics of Brevibacillus.</title>
        <authorList>
            <person name="Dunlap C."/>
        </authorList>
    </citation>
    <scope>NUCLEOTIDE SEQUENCE [LARGE SCALE GENOMIC DNA]</scope>
    <source>
        <strain evidence="2 3">JCM 15716</strain>
    </source>
</reference>
<dbReference type="Gene3D" id="3.20.20.105">
    <property type="entry name" value="Queuine tRNA-ribosyltransferase-like"/>
    <property type="match status" value="1"/>
</dbReference>
<evidence type="ECO:0000313" key="2">
    <source>
        <dbReference type="EMBL" id="RNB92526.1"/>
    </source>
</evidence>
<keyword evidence="2" id="KW-0808">Transferase</keyword>
<dbReference type="AlphaFoldDB" id="A0A3M8DWM7"/>
<dbReference type="SUPFAM" id="SSF51713">
    <property type="entry name" value="tRNA-guanine transglycosylase"/>
    <property type="match status" value="1"/>
</dbReference>
<proteinExistence type="predicted"/>
<feature type="domain" description="tRNA-guanine(15) transglycosylase-like" evidence="1">
    <location>
        <begin position="83"/>
        <end position="291"/>
    </location>
</feature>